<feature type="transmembrane region" description="Helical" evidence="8">
    <location>
        <begin position="75"/>
        <end position="95"/>
    </location>
</feature>
<dbReference type="GO" id="GO:0006508">
    <property type="term" value="P:proteolysis"/>
    <property type="evidence" value="ECO:0007669"/>
    <property type="project" value="UniProtKB-KW"/>
</dbReference>
<feature type="transmembrane region" description="Helical" evidence="8">
    <location>
        <begin position="101"/>
        <end position="120"/>
    </location>
</feature>
<dbReference type="OrthoDB" id="9815055at2"/>
<dbReference type="GO" id="GO:0009372">
    <property type="term" value="P:quorum sensing"/>
    <property type="evidence" value="ECO:0007669"/>
    <property type="project" value="UniProtKB-KW"/>
</dbReference>
<gene>
    <name evidence="9" type="ORF">SAMN04489758_10286</name>
</gene>
<name>A0A1I0C554_9FIRM</name>
<evidence type="ECO:0000313" key="9">
    <source>
        <dbReference type="EMBL" id="SET14605.1"/>
    </source>
</evidence>
<evidence type="ECO:0000256" key="7">
    <source>
        <dbReference type="ARBA" id="ARBA00023136"/>
    </source>
</evidence>
<dbReference type="InterPro" id="IPR006741">
    <property type="entry name" value="AgrB"/>
</dbReference>
<protein>
    <submittedName>
        <fullName evidence="9">Accessory gene regulator B</fullName>
    </submittedName>
</protein>
<evidence type="ECO:0000256" key="2">
    <source>
        <dbReference type="ARBA" id="ARBA00022654"/>
    </source>
</evidence>
<dbReference type="GO" id="GO:0016020">
    <property type="term" value="C:membrane"/>
    <property type="evidence" value="ECO:0007669"/>
    <property type="project" value="InterPro"/>
</dbReference>
<sequence>MFEFLAEKTIQILESLNIISKNRAIYKFRIEILISILVEILLIMIIGFILDCFFEALIYNVIFLVLRKYTGGYRCITHLGNISTYVAFFGLYLIMKDYFNFSTVVLCIIILIIEGIIVYLSPVQSNNRILNELEQKKYHLCSITLSILISITCLILKLLNNSLYTILIYSFSLVAVLMVGEKVIDKIELLNYVN</sequence>
<feature type="transmembrane region" description="Helical" evidence="8">
    <location>
        <begin position="166"/>
        <end position="184"/>
    </location>
</feature>
<keyword evidence="4 8" id="KW-0812">Transmembrane</keyword>
<evidence type="ECO:0000256" key="1">
    <source>
        <dbReference type="ARBA" id="ARBA00022475"/>
    </source>
</evidence>
<dbReference type="RefSeq" id="WP_092351890.1">
    <property type="nucleotide sequence ID" value="NZ_CANBHC010000005.1"/>
</dbReference>
<keyword evidence="10" id="KW-1185">Reference proteome</keyword>
<evidence type="ECO:0000256" key="4">
    <source>
        <dbReference type="ARBA" id="ARBA00022692"/>
    </source>
</evidence>
<accession>A0A1I0C554</accession>
<keyword evidence="1" id="KW-1003">Cell membrane</keyword>
<evidence type="ECO:0000256" key="3">
    <source>
        <dbReference type="ARBA" id="ARBA00022670"/>
    </source>
</evidence>
<proteinExistence type="predicted"/>
<feature type="transmembrane region" description="Helical" evidence="8">
    <location>
        <begin position="32"/>
        <end position="54"/>
    </location>
</feature>
<evidence type="ECO:0000256" key="8">
    <source>
        <dbReference type="SAM" id="Phobius"/>
    </source>
</evidence>
<dbReference type="Pfam" id="PF04647">
    <property type="entry name" value="AgrB"/>
    <property type="match status" value="1"/>
</dbReference>
<reference evidence="10" key="1">
    <citation type="submission" date="2016-10" db="EMBL/GenBank/DDBJ databases">
        <authorList>
            <person name="Varghese N."/>
            <person name="Submissions S."/>
        </authorList>
    </citation>
    <scope>NUCLEOTIDE SEQUENCE [LARGE SCALE GENOMIC DNA]</scope>
    <source>
        <strain evidence="10">DSM 1551</strain>
    </source>
</reference>
<feature type="transmembrane region" description="Helical" evidence="8">
    <location>
        <begin position="140"/>
        <end position="160"/>
    </location>
</feature>
<dbReference type="Proteomes" id="UP000198558">
    <property type="component" value="Unassembled WGS sequence"/>
</dbReference>
<evidence type="ECO:0000256" key="5">
    <source>
        <dbReference type="ARBA" id="ARBA00022801"/>
    </source>
</evidence>
<keyword evidence="7 8" id="KW-0472">Membrane</keyword>
<dbReference type="GeneID" id="78287392"/>
<keyword evidence="2" id="KW-0673">Quorum sensing</keyword>
<dbReference type="GO" id="GO:0008233">
    <property type="term" value="F:peptidase activity"/>
    <property type="evidence" value="ECO:0007669"/>
    <property type="project" value="UniProtKB-KW"/>
</dbReference>
<dbReference type="EMBL" id="FOIN01000002">
    <property type="protein sequence ID" value="SET14605.1"/>
    <property type="molecule type" value="Genomic_DNA"/>
</dbReference>
<evidence type="ECO:0000256" key="6">
    <source>
        <dbReference type="ARBA" id="ARBA00022989"/>
    </source>
</evidence>
<keyword evidence="6 8" id="KW-1133">Transmembrane helix</keyword>
<evidence type="ECO:0000313" key="10">
    <source>
        <dbReference type="Proteomes" id="UP000198558"/>
    </source>
</evidence>
<dbReference type="AlphaFoldDB" id="A0A1I0C554"/>
<keyword evidence="3" id="KW-0645">Protease</keyword>
<keyword evidence="5" id="KW-0378">Hydrolase</keyword>
<organism evidence="9 10">
    <name type="scientific">Thomasclavelia cocleata</name>
    <dbReference type="NCBI Taxonomy" id="69824"/>
    <lineage>
        <taxon>Bacteria</taxon>
        <taxon>Bacillati</taxon>
        <taxon>Bacillota</taxon>
        <taxon>Erysipelotrichia</taxon>
        <taxon>Erysipelotrichales</taxon>
        <taxon>Coprobacillaceae</taxon>
        <taxon>Thomasclavelia</taxon>
    </lineage>
</organism>